<organism evidence="2 3">
    <name type="scientific">Platanthera guangdongensis</name>
    <dbReference type="NCBI Taxonomy" id="2320717"/>
    <lineage>
        <taxon>Eukaryota</taxon>
        <taxon>Viridiplantae</taxon>
        <taxon>Streptophyta</taxon>
        <taxon>Embryophyta</taxon>
        <taxon>Tracheophyta</taxon>
        <taxon>Spermatophyta</taxon>
        <taxon>Magnoliopsida</taxon>
        <taxon>Liliopsida</taxon>
        <taxon>Asparagales</taxon>
        <taxon>Orchidaceae</taxon>
        <taxon>Orchidoideae</taxon>
        <taxon>Orchideae</taxon>
        <taxon>Orchidinae</taxon>
        <taxon>Platanthera</taxon>
    </lineage>
</organism>
<dbReference type="GO" id="GO:0016301">
    <property type="term" value="F:kinase activity"/>
    <property type="evidence" value="ECO:0007669"/>
    <property type="project" value="UniProtKB-KW"/>
</dbReference>
<keyword evidence="3" id="KW-1185">Reference proteome</keyword>
<dbReference type="Gene3D" id="1.10.510.10">
    <property type="entry name" value="Transferase(Phosphotransferase) domain 1"/>
    <property type="match status" value="1"/>
</dbReference>
<accession>A0ABR2M819</accession>
<comment type="caution">
    <text evidence="2">The sequence shown here is derived from an EMBL/GenBank/DDBJ whole genome shotgun (WGS) entry which is preliminary data.</text>
</comment>
<dbReference type="EMBL" id="JBBWWR010000010">
    <property type="protein sequence ID" value="KAK8960302.1"/>
    <property type="molecule type" value="Genomic_DNA"/>
</dbReference>
<keyword evidence="2" id="KW-0808">Transferase</keyword>
<dbReference type="PANTHER" id="PTHR48011">
    <property type="entry name" value="CCR4-NOT TRANSCRIPTIONAL COMPLEX SUBUNIT CAF120-RELATED"/>
    <property type="match status" value="1"/>
</dbReference>
<dbReference type="Pfam" id="PF00069">
    <property type="entry name" value="Pkinase"/>
    <property type="match status" value="1"/>
</dbReference>
<dbReference type="InterPro" id="IPR036961">
    <property type="entry name" value="Kinesin_motor_dom_sf"/>
</dbReference>
<evidence type="ECO:0000259" key="1">
    <source>
        <dbReference type="PROSITE" id="PS50011"/>
    </source>
</evidence>
<dbReference type="PANTHER" id="PTHR48011:SF4">
    <property type="entry name" value="MITOGEN-ACTIVATED PROTEIN KINASE KINASE KINASE 19"/>
    <property type="match status" value="1"/>
</dbReference>
<dbReference type="PROSITE" id="PS50011">
    <property type="entry name" value="PROTEIN_KINASE_DOM"/>
    <property type="match status" value="1"/>
</dbReference>
<proteinExistence type="predicted"/>
<dbReference type="SUPFAM" id="SSF56112">
    <property type="entry name" value="Protein kinase-like (PK-like)"/>
    <property type="match status" value="1"/>
</dbReference>
<dbReference type="InterPro" id="IPR052751">
    <property type="entry name" value="Plant_MAPKKK"/>
</dbReference>
<dbReference type="Proteomes" id="UP001412067">
    <property type="component" value="Unassembled WGS sequence"/>
</dbReference>
<dbReference type="InterPro" id="IPR008271">
    <property type="entry name" value="Ser/Thr_kinase_AS"/>
</dbReference>
<dbReference type="InterPro" id="IPR000719">
    <property type="entry name" value="Prot_kinase_dom"/>
</dbReference>
<reference evidence="2 3" key="1">
    <citation type="journal article" date="2022" name="Nat. Plants">
        <title>Genomes of leafy and leafless Platanthera orchids illuminate the evolution of mycoheterotrophy.</title>
        <authorList>
            <person name="Li M.H."/>
            <person name="Liu K.W."/>
            <person name="Li Z."/>
            <person name="Lu H.C."/>
            <person name="Ye Q.L."/>
            <person name="Zhang D."/>
            <person name="Wang J.Y."/>
            <person name="Li Y.F."/>
            <person name="Zhong Z.M."/>
            <person name="Liu X."/>
            <person name="Yu X."/>
            <person name="Liu D.K."/>
            <person name="Tu X.D."/>
            <person name="Liu B."/>
            <person name="Hao Y."/>
            <person name="Liao X.Y."/>
            <person name="Jiang Y.T."/>
            <person name="Sun W.H."/>
            <person name="Chen J."/>
            <person name="Chen Y.Q."/>
            <person name="Ai Y."/>
            <person name="Zhai J.W."/>
            <person name="Wu S.S."/>
            <person name="Zhou Z."/>
            <person name="Hsiao Y.Y."/>
            <person name="Wu W.L."/>
            <person name="Chen Y.Y."/>
            <person name="Lin Y.F."/>
            <person name="Hsu J.L."/>
            <person name="Li C.Y."/>
            <person name="Wang Z.W."/>
            <person name="Zhao X."/>
            <person name="Zhong W.Y."/>
            <person name="Ma X.K."/>
            <person name="Ma L."/>
            <person name="Huang J."/>
            <person name="Chen G.Z."/>
            <person name="Huang M.Z."/>
            <person name="Huang L."/>
            <person name="Peng D.H."/>
            <person name="Luo Y.B."/>
            <person name="Zou S.Q."/>
            <person name="Chen S.P."/>
            <person name="Lan S."/>
            <person name="Tsai W.C."/>
            <person name="Van de Peer Y."/>
            <person name="Liu Z.J."/>
        </authorList>
    </citation>
    <scope>NUCLEOTIDE SEQUENCE [LARGE SCALE GENOMIC DNA]</scope>
    <source>
        <strain evidence="2">Lor288</strain>
    </source>
</reference>
<gene>
    <name evidence="2" type="primary">MEKK1</name>
    <name evidence="2" type="ORF">KSP40_PGU010686</name>
</gene>
<keyword evidence="2" id="KW-0418">Kinase</keyword>
<dbReference type="InterPro" id="IPR011009">
    <property type="entry name" value="Kinase-like_dom_sf"/>
</dbReference>
<dbReference type="SUPFAM" id="SSF52540">
    <property type="entry name" value="P-loop containing nucleoside triphosphate hydrolases"/>
    <property type="match status" value="1"/>
</dbReference>
<sequence>MTVCDDDGLRRRRWRFAAAAVSMQLRDAIAREDYEAAAKLKLALHASRKSDTVGSAVHEYNKAIAEERYTSAAFFRDNVGTGLSNPVLEAFGNAKTVRNNNSRAREILSGLADLHGAGIIHCDVKPENVLIGSNGRVKIGDLGCARLIASGEREIRESHMYMAPEAVRGEEQGMPADVWALGCAVIEMATRRPPWPDVANAAMGIRRIGFFESMFLVLRAVLADNNSGDLQENILLTSL</sequence>
<feature type="domain" description="Protein kinase" evidence="1">
    <location>
        <begin position="1"/>
        <end position="239"/>
    </location>
</feature>
<name>A0ABR2M819_9ASPA</name>
<evidence type="ECO:0000313" key="2">
    <source>
        <dbReference type="EMBL" id="KAK8960302.1"/>
    </source>
</evidence>
<evidence type="ECO:0000313" key="3">
    <source>
        <dbReference type="Proteomes" id="UP001412067"/>
    </source>
</evidence>
<dbReference type="Gene3D" id="3.40.850.10">
    <property type="entry name" value="Kinesin motor domain"/>
    <property type="match status" value="1"/>
</dbReference>
<dbReference type="InterPro" id="IPR027417">
    <property type="entry name" value="P-loop_NTPase"/>
</dbReference>
<dbReference type="PROSITE" id="PS00108">
    <property type="entry name" value="PROTEIN_KINASE_ST"/>
    <property type="match status" value="1"/>
</dbReference>
<dbReference type="SMART" id="SM00220">
    <property type="entry name" value="S_TKc"/>
    <property type="match status" value="1"/>
</dbReference>
<protein>
    <submittedName>
        <fullName evidence="2">Mitogen-activated protein kinase kinase kinase 1</fullName>
    </submittedName>
</protein>